<feature type="domain" description="Cytosolic endo-beta-N-acetylglucosaminidase C-terminal" evidence="10">
    <location>
        <begin position="609"/>
        <end position="727"/>
    </location>
</feature>
<comment type="similarity">
    <text evidence="2">Belongs to the glycosyl hydrolase 85 family.</text>
</comment>
<dbReference type="Gene3D" id="2.60.120.260">
    <property type="entry name" value="Galactose-binding domain-like"/>
    <property type="match status" value="1"/>
</dbReference>
<dbReference type="InterPro" id="IPR057882">
    <property type="entry name" value="ENGase_C"/>
</dbReference>
<proteinExistence type="inferred from homology"/>
<feature type="domain" description="Cytosolic endo-beta-N-acetylglucosaminidase TIM barrel" evidence="9">
    <location>
        <begin position="117"/>
        <end position="393"/>
    </location>
</feature>
<dbReference type="Pfam" id="PF03644">
    <property type="entry name" value="Glyco_hydro_85"/>
    <property type="match status" value="1"/>
</dbReference>
<name>A0AAV8PEY1_ENSVE</name>
<gene>
    <name evidence="11" type="ORF">OPV22_017115</name>
</gene>
<evidence type="ECO:0000313" key="12">
    <source>
        <dbReference type="Proteomes" id="UP001222027"/>
    </source>
</evidence>
<organism evidence="11 12">
    <name type="scientific">Ensete ventricosum</name>
    <name type="common">Abyssinian banana</name>
    <name type="synonym">Musa ensete</name>
    <dbReference type="NCBI Taxonomy" id="4639"/>
    <lineage>
        <taxon>Eukaryota</taxon>
        <taxon>Viridiplantae</taxon>
        <taxon>Streptophyta</taxon>
        <taxon>Embryophyta</taxon>
        <taxon>Tracheophyta</taxon>
        <taxon>Spermatophyta</taxon>
        <taxon>Magnoliopsida</taxon>
        <taxon>Liliopsida</taxon>
        <taxon>Zingiberales</taxon>
        <taxon>Musaceae</taxon>
        <taxon>Ensete</taxon>
    </lineage>
</organism>
<keyword evidence="5" id="KW-0378">Hydrolase</keyword>
<dbReference type="EMBL" id="JAQQAF010000005">
    <property type="protein sequence ID" value="KAJ8484630.1"/>
    <property type="molecule type" value="Genomic_DNA"/>
</dbReference>
<evidence type="ECO:0000256" key="4">
    <source>
        <dbReference type="ARBA" id="ARBA00022490"/>
    </source>
</evidence>
<dbReference type="GO" id="GO:0033925">
    <property type="term" value="F:mannosyl-glycoprotein endo-beta-N-acetylglucosaminidase activity"/>
    <property type="evidence" value="ECO:0007669"/>
    <property type="project" value="UniProtKB-EC"/>
</dbReference>
<dbReference type="PANTHER" id="PTHR13246">
    <property type="entry name" value="ENDO BETA N-ACETYLGLUCOSAMINIDASE"/>
    <property type="match status" value="1"/>
</dbReference>
<evidence type="ECO:0000256" key="6">
    <source>
        <dbReference type="ARBA" id="ARBA00023295"/>
    </source>
</evidence>
<reference evidence="11 12" key="1">
    <citation type="submission" date="2022-12" db="EMBL/GenBank/DDBJ databases">
        <title>Chromosome-scale assembly of the Ensete ventricosum genome.</title>
        <authorList>
            <person name="Dussert Y."/>
            <person name="Stocks J."/>
            <person name="Wendawek A."/>
            <person name="Woldeyes F."/>
            <person name="Nichols R.A."/>
            <person name="Borrell J.S."/>
        </authorList>
    </citation>
    <scope>NUCLEOTIDE SEQUENCE [LARGE SCALE GENOMIC DNA]</scope>
    <source>
        <strain evidence="12">cv. Maze</strain>
        <tissue evidence="11">Seeds</tissue>
    </source>
</reference>
<evidence type="ECO:0000259" key="10">
    <source>
        <dbReference type="Pfam" id="PF25529"/>
    </source>
</evidence>
<evidence type="ECO:0000259" key="9">
    <source>
        <dbReference type="Pfam" id="PF03644"/>
    </source>
</evidence>
<keyword evidence="6" id="KW-0326">Glycosidase</keyword>
<dbReference type="InterPro" id="IPR032979">
    <property type="entry name" value="ENGase"/>
</dbReference>
<keyword evidence="12" id="KW-1185">Reference proteome</keyword>
<dbReference type="Pfam" id="PF25529">
    <property type="entry name" value="Ig_ENGASE1_C"/>
    <property type="match status" value="1"/>
</dbReference>
<evidence type="ECO:0000256" key="7">
    <source>
        <dbReference type="ARBA" id="ARBA00034414"/>
    </source>
</evidence>
<evidence type="ECO:0000256" key="1">
    <source>
        <dbReference type="ARBA" id="ARBA00004514"/>
    </source>
</evidence>
<evidence type="ECO:0000256" key="2">
    <source>
        <dbReference type="ARBA" id="ARBA00007849"/>
    </source>
</evidence>
<dbReference type="EC" id="3.2.1.96" evidence="3"/>
<dbReference type="GO" id="GO:0006491">
    <property type="term" value="P:N-glycan processing"/>
    <property type="evidence" value="ECO:0007669"/>
    <property type="project" value="UniProtKB-ARBA"/>
</dbReference>
<keyword evidence="4" id="KW-0963">Cytoplasm</keyword>
<evidence type="ECO:0000256" key="5">
    <source>
        <dbReference type="ARBA" id="ARBA00022801"/>
    </source>
</evidence>
<dbReference type="CDD" id="cd06547">
    <property type="entry name" value="GH85_ENGase"/>
    <property type="match status" value="1"/>
</dbReference>
<dbReference type="InterPro" id="IPR005201">
    <property type="entry name" value="TIM_ENGase"/>
</dbReference>
<comment type="catalytic activity">
    <reaction evidence="7">
        <text>an N(4)-(oligosaccharide-(1-&gt;3)-[oligosaccharide-(1-&gt;6)]-beta-D-Man-(1-&gt;4)-beta-D-GlcNAc-(1-&gt;4)-alpha-D-GlcNAc)-L-asparaginyl-[protein] + H2O = an oligosaccharide-(1-&gt;3)-[oligosaccharide-(1-&gt;6)]-beta-D-Man-(1-&gt;4)-D-GlcNAc + N(4)-(N-acetyl-beta-D-glucosaminyl)-L-asparaginyl-[protein]</text>
        <dbReference type="Rhea" id="RHEA:73067"/>
        <dbReference type="Rhea" id="RHEA-COMP:12603"/>
        <dbReference type="Rhea" id="RHEA-COMP:18176"/>
        <dbReference type="ChEBI" id="CHEBI:15377"/>
        <dbReference type="ChEBI" id="CHEBI:132248"/>
        <dbReference type="ChEBI" id="CHEBI:192714"/>
        <dbReference type="ChEBI" id="CHEBI:192715"/>
        <dbReference type="EC" id="3.2.1.96"/>
    </reaction>
</comment>
<comment type="caution">
    <text evidence="11">The sequence shown here is derived from an EMBL/GenBank/DDBJ whole genome shotgun (WGS) entry which is preliminary data.</text>
</comment>
<comment type="function">
    <text evidence="8">Endoglycosidase that releases N-glycans from glycoproteins by cleaving the beta-1,4-glycosidic bond in the N,N'-diacetylchitobiose core. Involved in the production of high-mannose type N-glycans during plant development and fruit maturation.</text>
</comment>
<dbReference type="AlphaFoldDB" id="A0AAV8PEY1"/>
<evidence type="ECO:0000256" key="3">
    <source>
        <dbReference type="ARBA" id="ARBA00012566"/>
    </source>
</evidence>
<evidence type="ECO:0000256" key="8">
    <source>
        <dbReference type="ARBA" id="ARBA00060018"/>
    </source>
</evidence>
<dbReference type="FunFam" id="3.20.20.80:FF:000043">
    <property type="entry name" value="cytosolic endo-beta-N-acetylglucosaminidase"/>
    <property type="match status" value="1"/>
</dbReference>
<sequence length="728" mass="81905">MSSFLRCVKTVVSFRRRSGSFLRCVKTVVSFLRRLFHCGDGRKPDPRPWDPPFDPSQPSIPISYPITTLEALASRSYFRSFHYPFNRSSVPLPPSAAALPPRRRILVCHDMKGGYTDDLWVQGGDNPDAYAIWHWHLMDVFVYFSHYLVTLPPPCWTNAAHTHGVKVLGTFLTEWDEGRIICDTLLSSKESAQMYAERLAELATALGFDGWLVNIEVKLDRRQIDNLKEFVGHLSRSMHASDPGSLVIWYDAVTIDGQLDWQNQLNMKNKPFFDLCDGIFVNYTWKDEDPKSSASIAGERRFDVYMGIDVFGRNTFGGGQWHTNVALDVLKKDDVSAAIFAPGWVYETEQEPDFQTAQNRWWGLVEQSWGILQNYPKVLPFYSTFDQGHGYHYSIEGLQVANDPWNNISSQGFQPLLNNANGPSSTTVEACINFKDASYCGGCSITAKGNLENNSIFSTRLFHGQLQLEDQPVNISYSARSDENSLFGLYLELWSELSGKTSILITADTQPFTVAGLKYDRTIKPQIKDTKADVLADAAWFIYEVTLNMSCYMLGGIYIVCALKKPDLSNIEMEKSPIGENTSTENSGFLPYRASLGHIRILNTETTVEFPPAKSWVIQGHDISWILDSDGNRSLNLKVTWKLKEGYEMSFTSYNVYVERLMILTDGNISDTAVPTYVGFARVEAFFLSKLGIPTGVTALRFIVQACGVDGTCQQLDESPTLELDVEG</sequence>
<dbReference type="Gene3D" id="3.20.20.80">
    <property type="entry name" value="Glycosidases"/>
    <property type="match status" value="1"/>
</dbReference>
<accession>A0AAV8PEY1</accession>
<evidence type="ECO:0000313" key="11">
    <source>
        <dbReference type="EMBL" id="KAJ8484630.1"/>
    </source>
</evidence>
<dbReference type="PANTHER" id="PTHR13246:SF1">
    <property type="entry name" value="CYTOSOLIC ENDO-BETA-N-ACETYLGLUCOSAMINIDASE"/>
    <property type="match status" value="1"/>
</dbReference>
<dbReference type="Proteomes" id="UP001222027">
    <property type="component" value="Unassembled WGS sequence"/>
</dbReference>
<dbReference type="GO" id="GO:0005829">
    <property type="term" value="C:cytosol"/>
    <property type="evidence" value="ECO:0007669"/>
    <property type="project" value="UniProtKB-SubCell"/>
</dbReference>
<protein>
    <recommendedName>
        <fullName evidence="3">mannosyl-glycoprotein endo-beta-N-acetylglucosaminidase</fullName>
        <ecNumber evidence="3">3.2.1.96</ecNumber>
    </recommendedName>
</protein>
<comment type="subcellular location">
    <subcellularLocation>
        <location evidence="1">Cytoplasm</location>
        <location evidence="1">Cytosol</location>
    </subcellularLocation>
</comment>